<dbReference type="GO" id="GO:0016887">
    <property type="term" value="F:ATP hydrolysis activity"/>
    <property type="evidence" value="ECO:0007669"/>
    <property type="project" value="InterPro"/>
</dbReference>
<reference evidence="3 4" key="1">
    <citation type="submission" date="2015-06" db="EMBL/GenBank/DDBJ databases">
        <title>Improved classification and identification of acetic acid bacteria using matrix-assisted laser desorption/ionization time-of-flight mass spectrometry; Gluconobacter nephelii and Gluconobacter uchimurae are later heterotypic synonyms of Gluconobacter japonicus and Gluconobacter oxydans, respectively.</title>
        <authorList>
            <person name="Li L."/>
            <person name="Cleenwerck I."/>
            <person name="De Vuyst L."/>
            <person name="Vandamme P."/>
        </authorList>
    </citation>
    <scope>NUCLEOTIDE SEQUENCE [LARGE SCALE GENOMIC DNA]</scope>
    <source>
        <strain evidence="3 4">LMG 1699</strain>
    </source>
</reference>
<evidence type="ECO:0000256" key="1">
    <source>
        <dbReference type="ARBA" id="ARBA00006611"/>
    </source>
</evidence>
<feature type="domain" description="Bacterial type II secretion system protein E" evidence="2">
    <location>
        <begin position="119"/>
        <end position="303"/>
    </location>
</feature>
<sequence>MSDCGERPLGRNDFFYICNFAVRMPLSDLIIQTGKPIFVSHHGTMTAITRPVGLSDVERILEWATMSQNSVFRLRSGNDIDGAFSIPDLAVADEWGQPVRHRFRLNVTCCLYNGATGYQLVMRYINPVIPSVESVALEPEIMAEMTPKQGGVILLGEVGSGKSSTLAAGLREVAAGRTPIRGNVVTYESPIEYDFESLSSAVVTFAQTEVPINLPTFSHGSRNSLRRKPGLVMLGELRDSETIESATELMVTGVPLLGTAHSNSVAVAYSRMVQKFPTNLQSQAFYSLVANIHMFVSQRLVPHREWTREKPKMVCLREWQVMTDDIRARLETAGPERHIGELRRIMNDPGNATGRSMLTTIRRHFAEGSLSVETAHQMLLTYGYHVRDLEGGNA</sequence>
<dbReference type="AlphaFoldDB" id="A0A149UMJ8"/>
<dbReference type="Proteomes" id="UP000075377">
    <property type="component" value="Unassembled WGS sequence"/>
</dbReference>
<dbReference type="SUPFAM" id="SSF52540">
    <property type="entry name" value="P-loop containing nucleoside triphosphate hydrolases"/>
    <property type="match status" value="1"/>
</dbReference>
<comment type="caution">
    <text evidence="3">The sequence shown here is derived from an EMBL/GenBank/DDBJ whole genome shotgun (WGS) entry which is preliminary data.</text>
</comment>
<proteinExistence type="inferred from homology"/>
<dbReference type="PATRIC" id="fig|178901.14.peg.2888"/>
<accession>A0A149UMJ8</accession>
<name>A0A149UMJ8_9PROT</name>
<dbReference type="PANTHER" id="PTHR30486">
    <property type="entry name" value="TWITCHING MOTILITY PROTEIN PILT"/>
    <property type="match status" value="1"/>
</dbReference>
<dbReference type="PANTHER" id="PTHR30486:SF6">
    <property type="entry name" value="TYPE IV PILUS RETRACTATION ATPASE PILT"/>
    <property type="match status" value="1"/>
</dbReference>
<protein>
    <recommendedName>
        <fullName evidence="2">Bacterial type II secretion system protein E domain-containing protein</fullName>
    </recommendedName>
</protein>
<gene>
    <name evidence="3" type="ORF">AD951_07695</name>
</gene>
<dbReference type="Gene3D" id="3.30.450.90">
    <property type="match status" value="1"/>
</dbReference>
<comment type="similarity">
    <text evidence="1">Belongs to the GSP E family.</text>
</comment>
<dbReference type="InterPro" id="IPR027417">
    <property type="entry name" value="P-loop_NTPase"/>
</dbReference>
<dbReference type="InterPro" id="IPR001482">
    <property type="entry name" value="T2SS/T4SS_dom"/>
</dbReference>
<evidence type="ECO:0000259" key="2">
    <source>
        <dbReference type="Pfam" id="PF00437"/>
    </source>
</evidence>
<dbReference type="Pfam" id="PF00437">
    <property type="entry name" value="T2SSE"/>
    <property type="match status" value="1"/>
</dbReference>
<dbReference type="EMBL" id="LHZX01000291">
    <property type="protein sequence ID" value="KXV69219.1"/>
    <property type="molecule type" value="Genomic_DNA"/>
</dbReference>
<evidence type="ECO:0000313" key="4">
    <source>
        <dbReference type="Proteomes" id="UP000075377"/>
    </source>
</evidence>
<evidence type="ECO:0000313" key="3">
    <source>
        <dbReference type="EMBL" id="KXV69219.1"/>
    </source>
</evidence>
<dbReference type="Gene3D" id="3.40.50.300">
    <property type="entry name" value="P-loop containing nucleotide triphosphate hydrolases"/>
    <property type="match status" value="1"/>
</dbReference>
<dbReference type="InterPro" id="IPR050921">
    <property type="entry name" value="T4SS_GSP_E_ATPase"/>
</dbReference>
<organism evidence="3 4">
    <name type="scientific">Acetobacter malorum</name>
    <dbReference type="NCBI Taxonomy" id="178901"/>
    <lineage>
        <taxon>Bacteria</taxon>
        <taxon>Pseudomonadati</taxon>
        <taxon>Pseudomonadota</taxon>
        <taxon>Alphaproteobacteria</taxon>
        <taxon>Acetobacterales</taxon>
        <taxon>Acetobacteraceae</taxon>
        <taxon>Acetobacter</taxon>
    </lineage>
</organism>